<dbReference type="PANTHER" id="PTHR45125">
    <property type="entry name" value="F21J9.4-RELATED"/>
    <property type="match status" value="1"/>
</dbReference>
<evidence type="ECO:0000313" key="3">
    <source>
        <dbReference type="EMBL" id="KAK1611630.1"/>
    </source>
</evidence>
<evidence type="ECO:0000313" key="4">
    <source>
        <dbReference type="Proteomes" id="UP001231189"/>
    </source>
</evidence>
<feature type="region of interest" description="Disordered" evidence="1">
    <location>
        <begin position="328"/>
        <end position="377"/>
    </location>
</feature>
<feature type="compositionally biased region" description="Basic and acidic residues" evidence="1">
    <location>
        <begin position="356"/>
        <end position="377"/>
    </location>
</feature>
<comment type="caution">
    <text evidence="3">The sequence shown here is derived from an EMBL/GenBank/DDBJ whole genome shotgun (WGS) entry which is preliminary data.</text>
</comment>
<name>A0AAD8VNV4_LOLMU</name>
<dbReference type="InterPro" id="IPR029466">
    <property type="entry name" value="NAM-associated_C"/>
</dbReference>
<dbReference type="Pfam" id="PF14303">
    <property type="entry name" value="NAM-associated"/>
    <property type="match status" value="1"/>
</dbReference>
<protein>
    <recommendedName>
        <fullName evidence="2">No apical meristem-associated C-terminal domain-containing protein</fullName>
    </recommendedName>
</protein>
<sequence>MATTANPAANPPGPPRSVAGIESTATAIPNARSAAAATGQLDVAKRKRLGTHVVAGSSSDAPPRAASKGKVSGRKGGANKTAAAKTAAKKAPVRKKASMAVLNAATAPVPADGDSPRPVEHESFVGMLNSASIDIDMEPLGEDYDEAAVDYEIGVDDGTDVECEEVTQTEGVTQEDVVGVLLDAAPAKNKSIRSSNYSELEDAALINAWESVSIDAVTGTDQTGKRYWQRIEDAFFHAMPRNATTAPRSYRSLQGRWDVIKNAVSRWSGCLEQVRNAPPSGTNIDDWDRIAMERYKQMPASKGRAFALHHCWKLLEFSEKWKLRDKEAPPAKGALSQLDDNEDDVLTHKKNSGRPDGNKSAKEKLRRQAEAAGLREKIDEMMKSKEHLVNKALETKMLIMERKSQEKQAKWELLRQDELRKAAVEEKRANADEKRAMAELIAEENKVMMMNPGNMDELTKEWWNLSRMEILARRREAAEARAAAEEAARAAASGGGGGGGGVDDTVTRGGA</sequence>
<organism evidence="3 4">
    <name type="scientific">Lolium multiflorum</name>
    <name type="common">Italian ryegrass</name>
    <name type="synonym">Lolium perenne subsp. multiflorum</name>
    <dbReference type="NCBI Taxonomy" id="4521"/>
    <lineage>
        <taxon>Eukaryota</taxon>
        <taxon>Viridiplantae</taxon>
        <taxon>Streptophyta</taxon>
        <taxon>Embryophyta</taxon>
        <taxon>Tracheophyta</taxon>
        <taxon>Spermatophyta</taxon>
        <taxon>Magnoliopsida</taxon>
        <taxon>Liliopsida</taxon>
        <taxon>Poales</taxon>
        <taxon>Poaceae</taxon>
        <taxon>BOP clade</taxon>
        <taxon>Pooideae</taxon>
        <taxon>Poodae</taxon>
        <taxon>Poeae</taxon>
        <taxon>Poeae Chloroplast Group 2 (Poeae type)</taxon>
        <taxon>Loliodinae</taxon>
        <taxon>Loliinae</taxon>
        <taxon>Lolium</taxon>
    </lineage>
</organism>
<accession>A0AAD8VNV4</accession>
<feature type="region of interest" description="Disordered" evidence="1">
    <location>
        <begin position="1"/>
        <end position="20"/>
    </location>
</feature>
<evidence type="ECO:0000259" key="2">
    <source>
        <dbReference type="Pfam" id="PF14303"/>
    </source>
</evidence>
<feature type="compositionally biased region" description="Basic and acidic residues" evidence="1">
    <location>
        <begin position="476"/>
        <end position="488"/>
    </location>
</feature>
<feature type="region of interest" description="Disordered" evidence="1">
    <location>
        <begin position="476"/>
        <end position="511"/>
    </location>
</feature>
<reference evidence="3" key="1">
    <citation type="submission" date="2023-07" db="EMBL/GenBank/DDBJ databases">
        <title>A chromosome-level genome assembly of Lolium multiflorum.</title>
        <authorList>
            <person name="Chen Y."/>
            <person name="Copetti D."/>
            <person name="Kolliker R."/>
            <person name="Studer B."/>
        </authorList>
    </citation>
    <scope>NUCLEOTIDE SEQUENCE</scope>
    <source>
        <strain evidence="3">02402/16</strain>
        <tissue evidence="3">Leaf</tissue>
    </source>
</reference>
<dbReference type="PANTHER" id="PTHR45125:SF37">
    <property type="entry name" value="NO APICAL MERISTEM-ASSOCIATED C-TERMINAL DOMAIN-CONTAINING PROTEIN"/>
    <property type="match status" value="1"/>
</dbReference>
<dbReference type="EMBL" id="JAUUTY010000007">
    <property type="protein sequence ID" value="KAK1611630.1"/>
    <property type="molecule type" value="Genomic_DNA"/>
</dbReference>
<dbReference type="AlphaFoldDB" id="A0AAD8VNV4"/>
<dbReference type="Proteomes" id="UP001231189">
    <property type="component" value="Unassembled WGS sequence"/>
</dbReference>
<gene>
    <name evidence="3" type="ORF">QYE76_035303</name>
</gene>
<evidence type="ECO:0000256" key="1">
    <source>
        <dbReference type="SAM" id="MobiDB-lite"/>
    </source>
</evidence>
<feature type="compositionally biased region" description="Gly residues" evidence="1">
    <location>
        <begin position="493"/>
        <end position="502"/>
    </location>
</feature>
<feature type="domain" description="No apical meristem-associated C-terminal" evidence="2">
    <location>
        <begin position="304"/>
        <end position="470"/>
    </location>
</feature>
<keyword evidence="4" id="KW-1185">Reference proteome</keyword>
<feature type="region of interest" description="Disordered" evidence="1">
    <location>
        <begin position="48"/>
        <end position="91"/>
    </location>
</feature>
<proteinExistence type="predicted"/>